<dbReference type="Proteomes" id="UP000076967">
    <property type="component" value="Unassembled WGS sequence"/>
</dbReference>
<feature type="domain" description="GerMN" evidence="1">
    <location>
        <begin position="96"/>
        <end position="188"/>
    </location>
</feature>
<evidence type="ECO:0000313" key="3">
    <source>
        <dbReference type="Proteomes" id="UP000076967"/>
    </source>
</evidence>
<dbReference type="InterPro" id="IPR019606">
    <property type="entry name" value="GerMN"/>
</dbReference>
<comment type="caution">
    <text evidence="2">The sequence shown here is derived from an EMBL/GenBank/DDBJ whole genome shotgun (WGS) entry which is preliminary data.</text>
</comment>
<dbReference type="EMBL" id="LVJH01000001">
    <property type="protein sequence ID" value="OAB46704.1"/>
    <property type="molecule type" value="Genomic_DNA"/>
</dbReference>
<accession>A0A168PF90</accession>
<dbReference type="SMART" id="SM00909">
    <property type="entry name" value="Germane"/>
    <property type="match status" value="2"/>
</dbReference>
<protein>
    <recommendedName>
        <fullName evidence="1">GerMN domain-containing protein</fullName>
    </recommendedName>
</protein>
<gene>
    <name evidence="2" type="ORF">PGLA_00310</name>
</gene>
<name>A0A168PF90_9BACL</name>
<sequence>MSKKMKIRSISAVGLLAVPIILSGCGGFTKQSMDIDPPPAQIEAEMLQAVNGSITPTQQGTALTPTSTVYLADQYGLLAPVSLGLPPLENKDNMLLRQSLEVMVKDGPYAAYLPEGFNAVLPKGTEVKTVTIEKEKKLAVVEFNKSFTQYDAQNERKMLEAVTWTLTGNSNINQVQFWVDGEKITEMPLQHTPLDQPLGRSMGINLEKGNGATFTRSSAVTVYFSSESPAGVQYYVPVTRLVEPGQDTLKAALHELIRGPQPRGGLEQVMTSATSLESVKIAKDGTVTVSLKEDMFIKGEKIPSQLLQSVVLTVTENVGGNKVKIQMNGDSKVVSDDNNNYSEPVSRPQYINEIPI</sequence>
<organism evidence="2 3">
    <name type="scientific">Paenibacillus glacialis</name>
    <dbReference type="NCBI Taxonomy" id="494026"/>
    <lineage>
        <taxon>Bacteria</taxon>
        <taxon>Bacillati</taxon>
        <taxon>Bacillota</taxon>
        <taxon>Bacilli</taxon>
        <taxon>Bacillales</taxon>
        <taxon>Paenibacillaceae</taxon>
        <taxon>Paenibacillus</taxon>
    </lineage>
</organism>
<dbReference type="Pfam" id="PF10646">
    <property type="entry name" value="Germane"/>
    <property type="match status" value="2"/>
</dbReference>
<dbReference type="RefSeq" id="WP_068527159.1">
    <property type="nucleotide sequence ID" value="NZ_LVJH01000001.1"/>
</dbReference>
<dbReference type="AlphaFoldDB" id="A0A168PF90"/>
<dbReference type="PROSITE" id="PS51257">
    <property type="entry name" value="PROKAR_LIPOPROTEIN"/>
    <property type="match status" value="1"/>
</dbReference>
<dbReference type="OrthoDB" id="1715058at2"/>
<evidence type="ECO:0000313" key="2">
    <source>
        <dbReference type="EMBL" id="OAB46704.1"/>
    </source>
</evidence>
<reference evidence="2 3" key="1">
    <citation type="submission" date="2016-03" db="EMBL/GenBank/DDBJ databases">
        <title>Draft genome sequence of Paenibacillus glacialis DSM 22343.</title>
        <authorList>
            <person name="Shin S.-K."/>
            <person name="Yi H."/>
        </authorList>
    </citation>
    <scope>NUCLEOTIDE SEQUENCE [LARGE SCALE GENOMIC DNA]</scope>
    <source>
        <strain evidence="2 3">DSM 22343</strain>
    </source>
</reference>
<feature type="domain" description="GerMN" evidence="1">
    <location>
        <begin position="249"/>
        <end position="336"/>
    </location>
</feature>
<dbReference type="STRING" id="494026.PGLA_00310"/>
<keyword evidence="3" id="KW-1185">Reference proteome</keyword>
<proteinExistence type="predicted"/>
<evidence type="ECO:0000259" key="1">
    <source>
        <dbReference type="SMART" id="SM00909"/>
    </source>
</evidence>